<dbReference type="Proteomes" id="UP000765509">
    <property type="component" value="Unassembled WGS sequence"/>
</dbReference>
<evidence type="ECO:0000313" key="4">
    <source>
        <dbReference type="EMBL" id="MBW0565413.1"/>
    </source>
</evidence>
<dbReference type="AlphaFoldDB" id="A0A9Q3PKP2"/>
<evidence type="ECO:0008006" key="6">
    <source>
        <dbReference type="Google" id="ProtNLM"/>
    </source>
</evidence>
<gene>
    <name evidence="4" type="ORF">O181_105128</name>
</gene>
<feature type="domain" description="Retrovirus-related Pol polyprotein from transposon TNT 1-94-like beta-barrel" evidence="3">
    <location>
        <begin position="97"/>
        <end position="173"/>
    </location>
</feature>
<dbReference type="InterPro" id="IPR036875">
    <property type="entry name" value="Znf_CCHC_sf"/>
</dbReference>
<evidence type="ECO:0000259" key="3">
    <source>
        <dbReference type="Pfam" id="PF22936"/>
    </source>
</evidence>
<proteinExistence type="predicted"/>
<evidence type="ECO:0000313" key="5">
    <source>
        <dbReference type="Proteomes" id="UP000765509"/>
    </source>
</evidence>
<dbReference type="InterPro" id="IPR001969">
    <property type="entry name" value="Aspartic_peptidase_AS"/>
</dbReference>
<dbReference type="PROSITE" id="PS00141">
    <property type="entry name" value="ASP_PROTEASE"/>
    <property type="match status" value="1"/>
</dbReference>
<name>A0A9Q3PKP2_9BASI</name>
<keyword evidence="5" id="KW-1185">Reference proteome</keyword>
<dbReference type="SUPFAM" id="SSF57756">
    <property type="entry name" value="Retrovirus zinc finger-like domains"/>
    <property type="match status" value="1"/>
</dbReference>
<organism evidence="4 5">
    <name type="scientific">Austropuccinia psidii MF-1</name>
    <dbReference type="NCBI Taxonomy" id="1389203"/>
    <lineage>
        <taxon>Eukaryota</taxon>
        <taxon>Fungi</taxon>
        <taxon>Dikarya</taxon>
        <taxon>Basidiomycota</taxon>
        <taxon>Pucciniomycotina</taxon>
        <taxon>Pucciniomycetes</taxon>
        <taxon>Pucciniales</taxon>
        <taxon>Sphaerophragmiaceae</taxon>
        <taxon>Austropuccinia</taxon>
    </lineage>
</organism>
<dbReference type="EMBL" id="AVOT02077396">
    <property type="protein sequence ID" value="MBW0565413.1"/>
    <property type="molecule type" value="Genomic_DNA"/>
</dbReference>
<comment type="caution">
    <text evidence="4">The sequence shown here is derived from an EMBL/GenBank/DDBJ whole genome shotgun (WGS) entry which is preliminary data.</text>
</comment>
<dbReference type="GO" id="GO:0003676">
    <property type="term" value="F:nucleic acid binding"/>
    <property type="evidence" value="ECO:0007669"/>
    <property type="project" value="InterPro"/>
</dbReference>
<dbReference type="GO" id="GO:0006397">
    <property type="term" value="P:mRNA processing"/>
    <property type="evidence" value="ECO:0007669"/>
    <property type="project" value="UniProtKB-KW"/>
</dbReference>
<dbReference type="InterPro" id="IPR054722">
    <property type="entry name" value="PolX-like_BBD"/>
</dbReference>
<accession>A0A9Q3PKP2</accession>
<feature type="domain" description="GAG-pre-integrase" evidence="2">
    <location>
        <begin position="219"/>
        <end position="282"/>
    </location>
</feature>
<keyword evidence="1" id="KW-0507">mRNA processing</keyword>
<sequence>MNAASKFGKKDYNSAITLPPSNKNTSHLPVSSSSRNKVLSKVPSSCFPCHYCGEVGHWCPTCPVKTKASEARIKAQHQKANIAGIGVVSTLEGSEALLDSGATHSVVGHLSLFTSLTSTDMTLSVASSESFKVNAIGTIELPTSNGIICLNNVLYCCNIPGVILSVGHLLKEHFLVSFSNNVFNISTPFFQVTTIKKNNWWFIPFHFSLHSNFAIECLSSNISPTASVKNSSDDVSLLWHRIIGHLSIRKLTCMPKSNTVLGIPNISFNNIKLFHDCLMSKSQHSPVRTVSRCMIDKPGN</sequence>
<dbReference type="Pfam" id="PF13976">
    <property type="entry name" value="gag_pre-integrs"/>
    <property type="match status" value="1"/>
</dbReference>
<dbReference type="InterPro" id="IPR025724">
    <property type="entry name" value="GAG-pre-integrase_dom"/>
</dbReference>
<dbReference type="GO" id="GO:0008270">
    <property type="term" value="F:zinc ion binding"/>
    <property type="evidence" value="ECO:0007669"/>
    <property type="project" value="InterPro"/>
</dbReference>
<dbReference type="GO" id="GO:0004190">
    <property type="term" value="F:aspartic-type endopeptidase activity"/>
    <property type="evidence" value="ECO:0007669"/>
    <property type="project" value="InterPro"/>
</dbReference>
<reference evidence="4" key="1">
    <citation type="submission" date="2021-03" db="EMBL/GenBank/DDBJ databases">
        <title>Draft genome sequence of rust myrtle Austropuccinia psidii MF-1, a brazilian biotype.</title>
        <authorList>
            <person name="Quecine M.C."/>
            <person name="Pachon D.M.R."/>
            <person name="Bonatelli M.L."/>
            <person name="Correr F.H."/>
            <person name="Franceschini L.M."/>
            <person name="Leite T.F."/>
            <person name="Margarido G.R.A."/>
            <person name="Almeida C.A."/>
            <person name="Ferrarezi J.A."/>
            <person name="Labate C.A."/>
        </authorList>
    </citation>
    <scope>NUCLEOTIDE SEQUENCE</scope>
    <source>
        <strain evidence="4">MF-1</strain>
    </source>
</reference>
<evidence type="ECO:0000259" key="2">
    <source>
        <dbReference type="Pfam" id="PF13976"/>
    </source>
</evidence>
<dbReference type="GO" id="GO:0006508">
    <property type="term" value="P:proteolysis"/>
    <property type="evidence" value="ECO:0007669"/>
    <property type="project" value="InterPro"/>
</dbReference>
<protein>
    <recommendedName>
        <fullName evidence="6">CCHC-type domain-containing protein</fullName>
    </recommendedName>
</protein>
<evidence type="ECO:0000256" key="1">
    <source>
        <dbReference type="ARBA" id="ARBA00022664"/>
    </source>
</evidence>
<dbReference type="Pfam" id="PF22936">
    <property type="entry name" value="Pol_BBD"/>
    <property type="match status" value="1"/>
</dbReference>